<dbReference type="AlphaFoldDB" id="A0A4U0RXW0"/>
<comment type="caution">
    <text evidence="6">The sequence shown here is derived from an EMBL/GenBank/DDBJ whole genome shotgun (WGS) entry which is preliminary data.</text>
</comment>
<dbReference type="GO" id="GO:0000976">
    <property type="term" value="F:transcription cis-regulatory region binding"/>
    <property type="evidence" value="ECO:0007669"/>
    <property type="project" value="TreeGrafter"/>
</dbReference>
<dbReference type="InterPro" id="IPR050109">
    <property type="entry name" value="HTH-type_TetR-like_transc_reg"/>
</dbReference>
<keyword evidence="1" id="KW-0805">Transcription regulation</keyword>
<keyword evidence="7" id="KW-1185">Reference proteome</keyword>
<dbReference type="RefSeq" id="WP_136729181.1">
    <property type="nucleotide sequence ID" value="NZ_SUMC01000074.1"/>
</dbReference>
<evidence type="ECO:0000256" key="1">
    <source>
        <dbReference type="ARBA" id="ARBA00023015"/>
    </source>
</evidence>
<dbReference type="SUPFAM" id="SSF46689">
    <property type="entry name" value="Homeodomain-like"/>
    <property type="match status" value="1"/>
</dbReference>
<evidence type="ECO:0000313" key="7">
    <source>
        <dbReference type="Proteomes" id="UP000305778"/>
    </source>
</evidence>
<evidence type="ECO:0000259" key="5">
    <source>
        <dbReference type="PROSITE" id="PS50977"/>
    </source>
</evidence>
<dbReference type="InterPro" id="IPR001647">
    <property type="entry name" value="HTH_TetR"/>
</dbReference>
<dbReference type="Proteomes" id="UP000305778">
    <property type="component" value="Unassembled WGS sequence"/>
</dbReference>
<keyword evidence="2 4" id="KW-0238">DNA-binding</keyword>
<dbReference type="PRINTS" id="PR00455">
    <property type="entry name" value="HTHTETR"/>
</dbReference>
<evidence type="ECO:0000256" key="2">
    <source>
        <dbReference type="ARBA" id="ARBA00023125"/>
    </source>
</evidence>
<dbReference type="PANTHER" id="PTHR30055">
    <property type="entry name" value="HTH-TYPE TRANSCRIPTIONAL REGULATOR RUTR"/>
    <property type="match status" value="1"/>
</dbReference>
<proteinExistence type="predicted"/>
<keyword evidence="3" id="KW-0804">Transcription</keyword>
<organism evidence="6 7">
    <name type="scientific">Actinacidiphila oryziradicis</name>
    <dbReference type="NCBI Taxonomy" id="2571141"/>
    <lineage>
        <taxon>Bacteria</taxon>
        <taxon>Bacillati</taxon>
        <taxon>Actinomycetota</taxon>
        <taxon>Actinomycetes</taxon>
        <taxon>Kitasatosporales</taxon>
        <taxon>Streptomycetaceae</taxon>
        <taxon>Actinacidiphila</taxon>
    </lineage>
</organism>
<name>A0A4U0RXW0_9ACTN</name>
<evidence type="ECO:0000256" key="3">
    <source>
        <dbReference type="ARBA" id="ARBA00023163"/>
    </source>
</evidence>
<gene>
    <name evidence="6" type="ORF">FCI23_40795</name>
</gene>
<dbReference type="InterPro" id="IPR009057">
    <property type="entry name" value="Homeodomain-like_sf"/>
</dbReference>
<dbReference type="OrthoDB" id="4746440at2"/>
<dbReference type="GO" id="GO:0003700">
    <property type="term" value="F:DNA-binding transcription factor activity"/>
    <property type="evidence" value="ECO:0007669"/>
    <property type="project" value="TreeGrafter"/>
</dbReference>
<dbReference type="Pfam" id="PF00440">
    <property type="entry name" value="TetR_N"/>
    <property type="match status" value="1"/>
</dbReference>
<accession>A0A4U0RXW0</accession>
<evidence type="ECO:0000313" key="6">
    <source>
        <dbReference type="EMBL" id="TKA01206.1"/>
    </source>
</evidence>
<dbReference type="PANTHER" id="PTHR30055:SF238">
    <property type="entry name" value="MYCOFACTOCIN BIOSYNTHESIS TRANSCRIPTIONAL REGULATOR MFTR-RELATED"/>
    <property type="match status" value="1"/>
</dbReference>
<protein>
    <submittedName>
        <fullName evidence="6">TetR family transcriptional regulator</fullName>
    </submittedName>
</protein>
<evidence type="ECO:0000256" key="4">
    <source>
        <dbReference type="PROSITE-ProRule" id="PRU00335"/>
    </source>
</evidence>
<dbReference type="PROSITE" id="PS50977">
    <property type="entry name" value="HTH_TETR_2"/>
    <property type="match status" value="1"/>
</dbReference>
<reference evidence="6 7" key="1">
    <citation type="submission" date="2019-04" db="EMBL/GenBank/DDBJ databases">
        <title>Streptomyces oryziradicis sp. nov., a novel actinomycete isolated from rhizosphere soil of rice (Oryza sativa L.).</title>
        <authorList>
            <person name="Li C."/>
        </authorList>
    </citation>
    <scope>NUCLEOTIDE SEQUENCE [LARGE SCALE GENOMIC DNA]</scope>
    <source>
        <strain evidence="6 7">NEAU-C40</strain>
    </source>
</reference>
<sequence length="189" mass="20512">MARWEGNARGRLERAALDLFTEQGYDRTTVAQIAQRANLTERSFYRWFADKREVLFGGSEDLKEQLVSAIEAAPADTGALPTLLAAFATAPQAFRPREFLRERSAVIEANPPLKERELIKLASLSEALTAALVHRGCNPQTARLATDIGIAVLRLTAARCMADEQADFAQVLSTSAADLLAVAADGIPT</sequence>
<feature type="DNA-binding region" description="H-T-H motif" evidence="4">
    <location>
        <begin position="29"/>
        <end position="48"/>
    </location>
</feature>
<feature type="domain" description="HTH tetR-type" evidence="5">
    <location>
        <begin position="6"/>
        <end position="66"/>
    </location>
</feature>
<dbReference type="EMBL" id="SUMC01000074">
    <property type="protein sequence ID" value="TKA01206.1"/>
    <property type="molecule type" value="Genomic_DNA"/>
</dbReference>
<dbReference type="Gene3D" id="1.10.357.10">
    <property type="entry name" value="Tetracycline Repressor, domain 2"/>
    <property type="match status" value="1"/>
</dbReference>